<dbReference type="InterPro" id="IPR036812">
    <property type="entry name" value="NAD(P)_OxRdtase_dom_sf"/>
</dbReference>
<dbReference type="PRINTS" id="PR00069">
    <property type="entry name" value="ALDKETRDTASE"/>
</dbReference>
<dbReference type="EMBL" id="LAZR01070087">
    <property type="protein sequence ID" value="KKK45452.1"/>
    <property type="molecule type" value="Genomic_DNA"/>
</dbReference>
<dbReference type="PANTHER" id="PTHR43364:SF4">
    <property type="entry name" value="NAD(P)-LINKED OXIDOREDUCTASE SUPERFAMILY PROTEIN"/>
    <property type="match status" value="1"/>
</dbReference>
<dbReference type="PANTHER" id="PTHR43364">
    <property type="entry name" value="NADH-SPECIFIC METHYLGLYOXAL REDUCTASE-RELATED"/>
    <property type="match status" value="1"/>
</dbReference>
<evidence type="ECO:0000259" key="2">
    <source>
        <dbReference type="Pfam" id="PF00248"/>
    </source>
</evidence>
<dbReference type="InterPro" id="IPR023210">
    <property type="entry name" value="NADP_OxRdtase_dom"/>
</dbReference>
<evidence type="ECO:0000256" key="1">
    <source>
        <dbReference type="ARBA" id="ARBA00023002"/>
    </source>
</evidence>
<dbReference type="GO" id="GO:0016491">
    <property type="term" value="F:oxidoreductase activity"/>
    <property type="evidence" value="ECO:0007669"/>
    <property type="project" value="UniProtKB-KW"/>
</dbReference>
<feature type="domain" description="NADP-dependent oxidoreductase" evidence="2">
    <location>
        <begin position="2"/>
        <end position="223"/>
    </location>
</feature>
<evidence type="ECO:0000313" key="3">
    <source>
        <dbReference type="EMBL" id="KKK45452.1"/>
    </source>
</evidence>
<dbReference type="AlphaFoldDB" id="A0A0F8VMC2"/>
<name>A0A0F8VMC2_9ZZZZ</name>
<gene>
    <name evidence="3" type="ORF">LCGC14_3165460</name>
</gene>
<dbReference type="InterPro" id="IPR020471">
    <property type="entry name" value="AKR"/>
</dbReference>
<proteinExistence type="predicted"/>
<dbReference type="SUPFAM" id="SSF51430">
    <property type="entry name" value="NAD(P)-linked oxidoreductase"/>
    <property type="match status" value="1"/>
</dbReference>
<dbReference type="GO" id="GO:0005829">
    <property type="term" value="C:cytosol"/>
    <property type="evidence" value="ECO:0007669"/>
    <property type="project" value="TreeGrafter"/>
</dbReference>
<dbReference type="Gene3D" id="3.20.20.100">
    <property type="entry name" value="NADP-dependent oxidoreductase domain"/>
    <property type="match status" value="1"/>
</dbReference>
<accession>A0A0F8VMC2</accession>
<sequence length="235" mass="27002">GGSRYHVMAACERSLKRLQTDHIDLYIIHRPDRQWPGVGVDETLSAMTDLVRQGKVRYIGTSSFNAWRLTEAEWTARMNGFERFCCDQMLYSIIDRYAEKEILRVCERYEIGVNVFTPLCNGWLAGKYVRGKKPPKGSRGERGWRVKTESPDGQRKFDIVDRLMPLAEARGITLSQFALAWLLKNPVVTTVICGPRLLSHFKDNVKADEVELDDEAMSAVDEICQPKTGDDREWW</sequence>
<dbReference type="InterPro" id="IPR050523">
    <property type="entry name" value="AKR_Detox_Biosynth"/>
</dbReference>
<comment type="caution">
    <text evidence="3">The sequence shown here is derived from an EMBL/GenBank/DDBJ whole genome shotgun (WGS) entry which is preliminary data.</text>
</comment>
<keyword evidence="1" id="KW-0560">Oxidoreductase</keyword>
<feature type="non-terminal residue" evidence="3">
    <location>
        <position position="1"/>
    </location>
</feature>
<protein>
    <recommendedName>
        <fullName evidence="2">NADP-dependent oxidoreductase domain-containing protein</fullName>
    </recommendedName>
</protein>
<dbReference type="Pfam" id="PF00248">
    <property type="entry name" value="Aldo_ket_red"/>
    <property type="match status" value="1"/>
</dbReference>
<reference evidence="3" key="1">
    <citation type="journal article" date="2015" name="Nature">
        <title>Complex archaea that bridge the gap between prokaryotes and eukaryotes.</title>
        <authorList>
            <person name="Spang A."/>
            <person name="Saw J.H."/>
            <person name="Jorgensen S.L."/>
            <person name="Zaremba-Niedzwiedzka K."/>
            <person name="Martijn J."/>
            <person name="Lind A.E."/>
            <person name="van Eijk R."/>
            <person name="Schleper C."/>
            <person name="Guy L."/>
            <person name="Ettema T.J."/>
        </authorList>
    </citation>
    <scope>NUCLEOTIDE SEQUENCE</scope>
</reference>
<organism evidence="3">
    <name type="scientific">marine sediment metagenome</name>
    <dbReference type="NCBI Taxonomy" id="412755"/>
    <lineage>
        <taxon>unclassified sequences</taxon>
        <taxon>metagenomes</taxon>
        <taxon>ecological metagenomes</taxon>
    </lineage>
</organism>